<sequence>MYRAENTGIRKAAIAKAFGKSLPAELPEAAEACAKRAKPDLFAGKPEQMKSLFCLCVENIFDKLKTTKFSMKRTCLMMLFAALSAIAYSQTDDKGYEEGKWVLKGVTGVNLSQTAMTNWAAGGENSVAGNAYLNGSLTHKKGNWLWVTNLVLDYGLSKTKSQGLRKNTDKINLSTQLGYTTDNIWFYTIMGDLNTQFAKGYNYPDKEYYISKFFAPAYSNIALGIEYRPKSNYSVFLSPISTKMTFVEDDYLSGLGAFGVDPGKRFKIEAGAYLKARAEMDLMENVKMISTADFFTPYSKNFGNVDVNWDVLLSMKVNKFLSATINTTLKYDDDVPTFDDNGQKRGPKVQFKEVLGIGLAYNF</sequence>
<dbReference type="PATRIC" id="fig|1321819.3.peg.2616"/>
<dbReference type="Pfam" id="PF11276">
    <property type="entry name" value="DUF3078"/>
    <property type="match status" value="1"/>
</dbReference>
<dbReference type="HOGENOM" id="CLU_057100_1_1_10"/>
<proteinExistence type="predicted"/>
<gene>
    <name evidence="1" type="ORF">HMPREF1981_02828</name>
</gene>
<dbReference type="EMBL" id="AWSV01000150">
    <property type="protein sequence ID" value="ERI81886.1"/>
    <property type="molecule type" value="Genomic_DNA"/>
</dbReference>
<dbReference type="Proteomes" id="UP000016496">
    <property type="component" value="Unassembled WGS sequence"/>
</dbReference>
<accession>U2DQ96</accession>
<dbReference type="AlphaFoldDB" id="U2DQ96"/>
<reference evidence="1 2" key="1">
    <citation type="submission" date="2013-08" db="EMBL/GenBank/DDBJ databases">
        <authorList>
            <person name="Weinstock G."/>
            <person name="Sodergren E."/>
            <person name="Wylie T."/>
            <person name="Fulton L."/>
            <person name="Fulton R."/>
            <person name="Fronick C."/>
            <person name="O'Laughlin M."/>
            <person name="Godfrey J."/>
            <person name="Miner T."/>
            <person name="Herter B."/>
            <person name="Appelbaum E."/>
            <person name="Cordes M."/>
            <person name="Lek S."/>
            <person name="Wollam A."/>
            <person name="Pepin K.H."/>
            <person name="Palsikar V.B."/>
            <person name="Mitreva M."/>
            <person name="Wilson R.K."/>
        </authorList>
    </citation>
    <scope>NUCLEOTIDE SEQUENCE [LARGE SCALE GENOMIC DNA]</scope>
    <source>
        <strain evidence="1 2">F0041</strain>
    </source>
</reference>
<comment type="caution">
    <text evidence="1">The sequence shown here is derived from an EMBL/GenBank/DDBJ whole genome shotgun (WGS) entry which is preliminary data.</text>
</comment>
<name>U2DQ96_9BACE</name>
<dbReference type="InterPro" id="IPR021428">
    <property type="entry name" value="DUF3078"/>
</dbReference>
<organism evidence="1 2">
    <name type="scientific">Bacteroides pyogenes F0041</name>
    <dbReference type="NCBI Taxonomy" id="1321819"/>
    <lineage>
        <taxon>Bacteria</taxon>
        <taxon>Pseudomonadati</taxon>
        <taxon>Bacteroidota</taxon>
        <taxon>Bacteroidia</taxon>
        <taxon>Bacteroidales</taxon>
        <taxon>Bacteroidaceae</taxon>
        <taxon>Bacteroides</taxon>
    </lineage>
</organism>
<evidence type="ECO:0000313" key="1">
    <source>
        <dbReference type="EMBL" id="ERI81886.1"/>
    </source>
</evidence>
<evidence type="ECO:0000313" key="2">
    <source>
        <dbReference type="Proteomes" id="UP000016496"/>
    </source>
</evidence>
<evidence type="ECO:0008006" key="3">
    <source>
        <dbReference type="Google" id="ProtNLM"/>
    </source>
</evidence>
<protein>
    <recommendedName>
        <fullName evidence="3">DUF3078 domain-containing protein</fullName>
    </recommendedName>
</protein>